<dbReference type="AlphaFoldDB" id="A0A645CZE7"/>
<name>A0A645CZE7_9ZZZZ</name>
<proteinExistence type="predicted"/>
<gene>
    <name evidence="1" type="ORF">SDC9_129350</name>
</gene>
<accession>A0A645CZE7</accession>
<protein>
    <submittedName>
        <fullName evidence="1">Uncharacterized protein</fullName>
    </submittedName>
</protein>
<reference evidence="1" key="1">
    <citation type="submission" date="2019-08" db="EMBL/GenBank/DDBJ databases">
        <authorList>
            <person name="Kucharzyk K."/>
            <person name="Murdoch R.W."/>
            <person name="Higgins S."/>
            <person name="Loffler F."/>
        </authorList>
    </citation>
    <scope>NUCLEOTIDE SEQUENCE</scope>
</reference>
<sequence length="157" mass="16757">MAIDLGHRQAGTVDRDITLGKHIATKRLGHGHAPHHVVLQMPHLGQGSREVDVPGQRMPTDLGAILGRALHVHAVAHAVTSQRGDVQALQHHVEVGARGRYQLRHGQTHAIRGHAGANLQILAEAFGKLQRERAQACAVFDGGDACRGLNDAGEHVG</sequence>
<comment type="caution">
    <text evidence="1">The sequence shown here is derived from an EMBL/GenBank/DDBJ whole genome shotgun (WGS) entry which is preliminary data.</text>
</comment>
<dbReference type="EMBL" id="VSSQ01031411">
    <property type="protein sequence ID" value="MPM82289.1"/>
    <property type="molecule type" value="Genomic_DNA"/>
</dbReference>
<organism evidence="1">
    <name type="scientific">bioreactor metagenome</name>
    <dbReference type="NCBI Taxonomy" id="1076179"/>
    <lineage>
        <taxon>unclassified sequences</taxon>
        <taxon>metagenomes</taxon>
        <taxon>ecological metagenomes</taxon>
    </lineage>
</organism>
<evidence type="ECO:0000313" key="1">
    <source>
        <dbReference type="EMBL" id="MPM82289.1"/>
    </source>
</evidence>